<dbReference type="Gene3D" id="1.10.10.60">
    <property type="entry name" value="Homeodomain-like"/>
    <property type="match status" value="1"/>
</dbReference>
<dbReference type="EMBL" id="JABCAG010000007">
    <property type="protein sequence ID" value="NMP57642.1"/>
    <property type="molecule type" value="Genomic_DNA"/>
</dbReference>
<dbReference type="Proteomes" id="UP000244022">
    <property type="component" value="Unassembled WGS sequence"/>
</dbReference>
<dbReference type="Proteomes" id="UP000509460">
    <property type="component" value="Chromosome"/>
</dbReference>
<evidence type="ECO:0000313" key="13">
    <source>
        <dbReference type="Proteomes" id="UP000189299"/>
    </source>
</evidence>
<reference evidence="11 15" key="3">
    <citation type="journal article" date="2018" name="Pathog. Dis.">
        <title>Whole-genome sequencing based characterization of antimicrobial resistance in Enterococcus.</title>
        <authorList>
            <person name="Tyson G."/>
        </authorList>
    </citation>
    <scope>NUCLEOTIDE SEQUENCE [LARGE SCALE GENOMIC DNA]</scope>
    <source>
        <strain evidence="11 15">CVM N55263</strain>
    </source>
</reference>
<reference evidence="10 14" key="2">
    <citation type="submission" date="2017-05" db="EMBL/GenBank/DDBJ databases">
        <title>The Genome Sequence of Enterococcus mundtii 6B1_DIV0119.</title>
        <authorList>
            <consortium name="The Broad Institute Genomics Platform"/>
            <consortium name="The Broad Institute Genomic Center for Infectious Diseases"/>
            <person name="Earl A."/>
            <person name="Manson A."/>
            <person name="Schwartman J."/>
            <person name="Gilmore M."/>
            <person name="Abouelleil A."/>
            <person name="Cao P."/>
            <person name="Chapman S."/>
            <person name="Cusick C."/>
            <person name="Shea T."/>
            <person name="Young S."/>
            <person name="Neafsey D."/>
            <person name="Nusbaum C."/>
            <person name="Birren B."/>
        </authorList>
    </citation>
    <scope>NUCLEOTIDE SEQUENCE [LARGE SCALE GENOMIC DNA]</scope>
    <source>
        <strain evidence="10 14">6B1_DIV0119</strain>
    </source>
</reference>
<keyword evidence="2 4" id="KW-0238">DNA-binding</keyword>
<dbReference type="SUPFAM" id="SSF48498">
    <property type="entry name" value="Tetracyclin repressor-like, C-terminal domain"/>
    <property type="match status" value="1"/>
</dbReference>
<evidence type="ECO:0000313" key="17">
    <source>
        <dbReference type="Proteomes" id="UP000321175"/>
    </source>
</evidence>
<dbReference type="PANTHER" id="PTHR43479">
    <property type="entry name" value="ACREF/ENVCD OPERON REPRESSOR-RELATED"/>
    <property type="match status" value="1"/>
</dbReference>
<dbReference type="Proteomes" id="UP000321175">
    <property type="component" value="Unassembled WGS sequence"/>
</dbReference>
<dbReference type="RefSeq" id="WP_010736170.1">
    <property type="nucleotide sequence ID" value="NZ_AP019810.1"/>
</dbReference>
<dbReference type="InterPro" id="IPR025996">
    <property type="entry name" value="MT1864/Rv1816-like_C"/>
</dbReference>
<evidence type="ECO:0000313" key="15">
    <source>
        <dbReference type="Proteomes" id="UP000237934"/>
    </source>
</evidence>
<dbReference type="EMBL" id="BJWA01000006">
    <property type="protein sequence ID" value="GEL80012.1"/>
    <property type="molecule type" value="Genomic_DNA"/>
</dbReference>
<dbReference type="EMBL" id="AP019810">
    <property type="protein sequence ID" value="BBM15438.1"/>
    <property type="molecule type" value="Genomic_DNA"/>
</dbReference>
<dbReference type="AlphaFoldDB" id="A0A1V2UJJ3"/>
<proteinExistence type="predicted"/>
<dbReference type="Pfam" id="PF13305">
    <property type="entry name" value="TetR_C_33"/>
    <property type="match status" value="1"/>
</dbReference>
<keyword evidence="1" id="KW-0805">Transcription regulation</keyword>
<protein>
    <submittedName>
        <fullName evidence="6 9">Transcriptional regulator</fullName>
    </submittedName>
    <submittedName>
        <fullName evidence="8">TetR/AcrR family transcriptional regulator</fullName>
    </submittedName>
</protein>
<evidence type="ECO:0000313" key="16">
    <source>
        <dbReference type="Proteomes" id="UP000244022"/>
    </source>
</evidence>
<evidence type="ECO:0000256" key="1">
    <source>
        <dbReference type="ARBA" id="ARBA00023015"/>
    </source>
</evidence>
<reference evidence="7 17" key="6">
    <citation type="submission" date="2019-07" db="EMBL/GenBank/DDBJ databases">
        <title>Whole genome shotgun sequence of Enterococcus mundtii NBRC 100490.</title>
        <authorList>
            <person name="Hosoyama A."/>
            <person name="Uohara A."/>
            <person name="Ohji S."/>
            <person name="Ichikawa N."/>
        </authorList>
    </citation>
    <scope>NUCLEOTIDE SEQUENCE [LARGE SCALE GENOMIC DNA]</scope>
    <source>
        <strain evidence="7 17">NBRC 100490</strain>
    </source>
</reference>
<dbReference type="GO" id="GO:0003677">
    <property type="term" value="F:DNA binding"/>
    <property type="evidence" value="ECO:0007669"/>
    <property type="project" value="UniProtKB-UniRule"/>
</dbReference>
<evidence type="ECO:0000313" key="18">
    <source>
        <dbReference type="Proteomes" id="UP000509460"/>
    </source>
</evidence>
<reference evidence="9 13" key="1">
    <citation type="submission" date="2016-12" db="EMBL/GenBank/DDBJ databases">
        <authorList>
            <person name="Song W.-J."/>
            <person name="Kurnit D.M."/>
        </authorList>
    </citation>
    <scope>NUCLEOTIDE SEQUENCE [LARGE SCALE GENOMIC DNA]</scope>
    <source>
        <strain evidence="9 13">CGB1038-1_S1</strain>
    </source>
</reference>
<organism evidence="9 13">
    <name type="scientific">Enterococcus mundtii</name>
    <dbReference type="NCBI Taxonomy" id="53346"/>
    <lineage>
        <taxon>Bacteria</taxon>
        <taxon>Bacillati</taxon>
        <taxon>Bacillota</taxon>
        <taxon>Bacilli</taxon>
        <taxon>Lactobacillales</taxon>
        <taxon>Enterococcaceae</taxon>
        <taxon>Enterococcus</taxon>
    </lineage>
</organism>
<accession>A0A1V2UJJ3</accession>
<dbReference type="GeneID" id="60998455"/>
<gene>
    <name evidence="10" type="ORF">A5802_000174</name>
    <name evidence="9" type="ORF">BTN92_07815</name>
    <name evidence="12" type="ORF">C6N14_04990</name>
    <name evidence="11" type="ORF">CUS89_00345</name>
    <name evidence="6" type="ORF">EM151A_2251</name>
    <name evidence="7" type="ORF">EMU01_11560</name>
    <name evidence="8" type="ORF">HI921_04020</name>
</gene>
<evidence type="ECO:0000313" key="19">
    <source>
        <dbReference type="Proteomes" id="UP000557857"/>
    </source>
</evidence>
<dbReference type="Gene3D" id="1.10.357.10">
    <property type="entry name" value="Tetracycline Repressor, domain 2"/>
    <property type="match status" value="1"/>
</dbReference>
<evidence type="ECO:0000313" key="7">
    <source>
        <dbReference type="EMBL" id="GEL80012.1"/>
    </source>
</evidence>
<dbReference type="EMBL" id="PYGR01000013">
    <property type="protein sequence ID" value="PTO36162.1"/>
    <property type="molecule type" value="Genomic_DNA"/>
</dbReference>
<evidence type="ECO:0000256" key="4">
    <source>
        <dbReference type="PROSITE-ProRule" id="PRU00335"/>
    </source>
</evidence>
<dbReference type="InterPro" id="IPR050624">
    <property type="entry name" value="HTH-type_Tx_Regulator"/>
</dbReference>
<evidence type="ECO:0000313" key="6">
    <source>
        <dbReference type="EMBL" id="BBM15438.1"/>
    </source>
</evidence>
<evidence type="ECO:0000313" key="11">
    <source>
        <dbReference type="EMBL" id="PQF25798.1"/>
    </source>
</evidence>
<dbReference type="PROSITE" id="PS50977">
    <property type="entry name" value="HTH_TETR_2"/>
    <property type="match status" value="1"/>
</dbReference>
<evidence type="ECO:0000313" key="14">
    <source>
        <dbReference type="Proteomes" id="UP000195024"/>
    </source>
</evidence>
<reference evidence="8 19" key="7">
    <citation type="submission" date="2020-04" db="EMBL/GenBank/DDBJ databases">
        <authorList>
            <person name="Abaymova A."/>
            <person name="Teymurazov M."/>
            <person name="Tazyna O."/>
            <person name="Chatushin Y."/>
            <person name="Svetoch E."/>
            <person name="Pereligyn V."/>
            <person name="Pohylenko V."/>
            <person name="Platonov M."/>
            <person name="Kartsev N."/>
            <person name="Skryabin Y."/>
            <person name="Sizova A."/>
            <person name="Solomentsev V."/>
            <person name="Kislichkina A."/>
            <person name="Bogun A."/>
        </authorList>
    </citation>
    <scope>NUCLEOTIDE SEQUENCE [LARGE SCALE GENOMIC DNA]</scope>
    <source>
        <strain evidence="8">SCPM-O-B-8398</strain>
        <strain evidence="19">SCPM-O-B-8398 (E28)</strain>
    </source>
</reference>
<evidence type="ECO:0000256" key="3">
    <source>
        <dbReference type="ARBA" id="ARBA00023163"/>
    </source>
</evidence>
<dbReference type="EMBL" id="PUAP01000002">
    <property type="protein sequence ID" value="PQF25798.1"/>
    <property type="molecule type" value="Genomic_DNA"/>
</dbReference>
<dbReference type="Proteomes" id="UP000237934">
    <property type="component" value="Unassembled WGS sequence"/>
</dbReference>
<keyword evidence="17" id="KW-1185">Reference proteome</keyword>
<dbReference type="InterPro" id="IPR036271">
    <property type="entry name" value="Tet_transcr_reg_TetR-rel_C_sf"/>
</dbReference>
<dbReference type="InterPro" id="IPR009057">
    <property type="entry name" value="Homeodomain-like_sf"/>
</dbReference>
<name>A0A1V2UJJ3_ENTMU</name>
<evidence type="ECO:0000313" key="12">
    <source>
        <dbReference type="EMBL" id="PTO36162.1"/>
    </source>
</evidence>
<reference evidence="6 18" key="5">
    <citation type="submission" date="2019-07" db="EMBL/GenBank/DDBJ databases">
        <title>antibiotic susceptibility of plant-derived lactic acid bacteria.</title>
        <authorList>
            <person name="Sugiyama M."/>
            <person name="Noda M."/>
        </authorList>
    </citation>
    <scope>NUCLEOTIDE SEQUENCE [LARGE SCALE GENOMIC DNA]</scope>
    <source>
        <strain evidence="6 18">15-1A</strain>
    </source>
</reference>
<feature type="DNA-binding region" description="H-T-H motif" evidence="4">
    <location>
        <begin position="28"/>
        <end position="47"/>
    </location>
</feature>
<dbReference type="PANTHER" id="PTHR43479:SF11">
    <property type="entry name" value="ACREF_ENVCD OPERON REPRESSOR-RELATED"/>
    <property type="match status" value="1"/>
</dbReference>
<evidence type="ECO:0000313" key="8">
    <source>
        <dbReference type="EMBL" id="NMP57642.1"/>
    </source>
</evidence>
<dbReference type="SUPFAM" id="SSF46689">
    <property type="entry name" value="Homeodomain-like"/>
    <property type="match status" value="1"/>
</dbReference>
<dbReference type="STRING" id="53346.A5802_000174"/>
<evidence type="ECO:0000313" key="9">
    <source>
        <dbReference type="EMBL" id="ONN43340.1"/>
    </source>
</evidence>
<dbReference type="EMBL" id="MSTR01000006">
    <property type="protein sequence ID" value="ONN43340.1"/>
    <property type="molecule type" value="Genomic_DNA"/>
</dbReference>
<dbReference type="Proteomes" id="UP000195024">
    <property type="component" value="Unassembled WGS sequence"/>
</dbReference>
<evidence type="ECO:0000256" key="2">
    <source>
        <dbReference type="ARBA" id="ARBA00023125"/>
    </source>
</evidence>
<dbReference type="Proteomes" id="UP000189299">
    <property type="component" value="Unassembled WGS sequence"/>
</dbReference>
<dbReference type="Proteomes" id="UP000557857">
    <property type="component" value="Unassembled WGS sequence"/>
</dbReference>
<reference evidence="12 16" key="4">
    <citation type="submission" date="2018-03" db="EMBL/GenBank/DDBJ databases">
        <title>Draft genome sequences of four Enterococcus mundtii strains isolated from beef slaughterhouses in Kenya.</title>
        <authorList>
            <person name="Wambui J."/>
            <person name="Stevens M."/>
            <person name="Njage P."/>
            <person name="Stephan R."/>
            <person name="Tasara T."/>
        </authorList>
    </citation>
    <scope>NUCLEOTIDE SEQUENCE [LARGE SCALE GENOMIC DNA]</scope>
    <source>
        <strain evidence="12 16">H18-EM</strain>
    </source>
</reference>
<dbReference type="OrthoDB" id="71867at2"/>
<feature type="domain" description="HTH tetR-type" evidence="5">
    <location>
        <begin position="5"/>
        <end position="65"/>
    </location>
</feature>
<keyword evidence="3" id="KW-0804">Transcription</keyword>
<dbReference type="EMBL" id="NGMS01000001">
    <property type="protein sequence ID" value="OTP26463.1"/>
    <property type="molecule type" value="Genomic_DNA"/>
</dbReference>
<sequence>MKKRTLSQEKIIDCFRELAEEMAVQQITFQHLAKALNIKSPSLYNHFKNIREVKTALTAKLLTELNDQLRRVLVGKSKGEAIQAYAQTYQSFAFQNQAVYELLISVPHTNEEILLEGIHETNQIILQIFDAFSLSKEEKVHRSRELRSMIHGYLSLRFLGYFTNEPNVSPEESYVWMIDDFIATLPIK</sequence>
<evidence type="ECO:0000313" key="10">
    <source>
        <dbReference type="EMBL" id="OTP26463.1"/>
    </source>
</evidence>
<evidence type="ECO:0000259" key="5">
    <source>
        <dbReference type="PROSITE" id="PS50977"/>
    </source>
</evidence>
<dbReference type="InterPro" id="IPR001647">
    <property type="entry name" value="HTH_TetR"/>
</dbReference>